<sequence>MQNPLAFDGFIQIAIVVQDIQKAAETWARFFNIPVPEIRYQPPAPNPDLTYRGKPAEYGLKLANIEAGPFVIELHEPDERDSTFREFLDKHGNGVHHLGFQVGEKRDAIVGELEEMGYAMRTIGYYPGSSWTIVDSEDDLGVNLNIKPRA</sequence>
<protein>
    <submittedName>
        <fullName evidence="2">VOC family protein</fullName>
    </submittedName>
</protein>
<dbReference type="Gene3D" id="3.10.180.10">
    <property type="entry name" value="2,3-Dihydroxybiphenyl 1,2-Dioxygenase, domain 1"/>
    <property type="match status" value="1"/>
</dbReference>
<dbReference type="SUPFAM" id="SSF54593">
    <property type="entry name" value="Glyoxalase/Bleomycin resistance protein/Dihydroxybiphenyl dioxygenase"/>
    <property type="match status" value="1"/>
</dbReference>
<evidence type="ECO:0000313" key="2">
    <source>
        <dbReference type="EMBL" id="MDG0794189.1"/>
    </source>
</evidence>
<dbReference type="Pfam" id="PF13669">
    <property type="entry name" value="Glyoxalase_4"/>
    <property type="match status" value="1"/>
</dbReference>
<keyword evidence="3" id="KW-1185">Reference proteome</keyword>
<evidence type="ECO:0000313" key="3">
    <source>
        <dbReference type="Proteomes" id="UP001153387"/>
    </source>
</evidence>
<dbReference type="RefSeq" id="WP_277567950.1">
    <property type="nucleotide sequence ID" value="NZ_JAPDHZ010000006.1"/>
</dbReference>
<dbReference type="InterPro" id="IPR037523">
    <property type="entry name" value="VOC_core"/>
</dbReference>
<proteinExistence type="predicted"/>
<feature type="domain" description="VOC" evidence="1">
    <location>
        <begin position="9"/>
        <end position="149"/>
    </location>
</feature>
<dbReference type="AlphaFoldDB" id="A0A9X4KKZ1"/>
<dbReference type="InterPro" id="IPR029068">
    <property type="entry name" value="Glyas_Bleomycin-R_OHBP_Dase"/>
</dbReference>
<name>A0A9X4KKZ1_9BACL</name>
<gene>
    <name evidence="2" type="ORF">OMP38_27640</name>
</gene>
<accession>A0A9X4KKZ1</accession>
<dbReference type="Proteomes" id="UP001153387">
    <property type="component" value="Unassembled WGS sequence"/>
</dbReference>
<evidence type="ECO:0000259" key="1">
    <source>
        <dbReference type="PROSITE" id="PS51819"/>
    </source>
</evidence>
<comment type="caution">
    <text evidence="2">The sequence shown here is derived from an EMBL/GenBank/DDBJ whole genome shotgun (WGS) entry which is preliminary data.</text>
</comment>
<dbReference type="EMBL" id="JAPDHZ010000006">
    <property type="protein sequence ID" value="MDG0794189.1"/>
    <property type="molecule type" value="Genomic_DNA"/>
</dbReference>
<dbReference type="PROSITE" id="PS51819">
    <property type="entry name" value="VOC"/>
    <property type="match status" value="1"/>
</dbReference>
<reference evidence="2 3" key="1">
    <citation type="submission" date="2022-10" db="EMBL/GenBank/DDBJ databases">
        <title>Comparative genomic analysis of Cohnella hashimotonis sp. nov., isolated from the International Space Station.</title>
        <authorList>
            <person name="Simpson A."/>
            <person name="Venkateswaran K."/>
        </authorList>
    </citation>
    <scope>NUCLEOTIDE SEQUENCE [LARGE SCALE GENOMIC DNA]</scope>
    <source>
        <strain evidence="2 3">DSM 18997</strain>
    </source>
</reference>
<organism evidence="2 3">
    <name type="scientific">Cohnella ginsengisoli</name>
    <dbReference type="NCBI Taxonomy" id="425004"/>
    <lineage>
        <taxon>Bacteria</taxon>
        <taxon>Bacillati</taxon>
        <taxon>Bacillota</taxon>
        <taxon>Bacilli</taxon>
        <taxon>Bacillales</taxon>
        <taxon>Paenibacillaceae</taxon>
        <taxon>Cohnella</taxon>
    </lineage>
</organism>